<comment type="subcellular location">
    <subcellularLocation>
        <location evidence="1">Membrane</location>
        <topology evidence="1">Multi-pass membrane protein</topology>
    </subcellularLocation>
</comment>
<keyword evidence="5" id="KW-1133">Transmembrane helix</keyword>
<evidence type="ECO:0000313" key="9">
    <source>
        <dbReference type="EMBL" id="KAK1336144.1"/>
    </source>
</evidence>
<dbReference type="SUPFAM" id="SSF51695">
    <property type="entry name" value="PLC-like phosphodiesterases"/>
    <property type="match status" value="1"/>
</dbReference>
<evidence type="ECO:0000256" key="7">
    <source>
        <dbReference type="ARBA" id="ARBA00023180"/>
    </source>
</evidence>
<feature type="domain" description="GP-PDE" evidence="8">
    <location>
        <begin position="115"/>
        <end position="174"/>
    </location>
</feature>
<gene>
    <name evidence="9" type="ORF">QTO34_003946</name>
</gene>
<keyword evidence="3" id="KW-0812">Transmembrane</keyword>
<dbReference type="Gene3D" id="3.20.20.190">
    <property type="entry name" value="Phosphatidylinositol (PI) phosphodiesterase"/>
    <property type="match status" value="1"/>
</dbReference>
<keyword evidence="4" id="KW-0378">Hydrolase</keyword>
<dbReference type="PANTHER" id="PTHR23344:SF13">
    <property type="entry name" value="GLYCEROPHOSPHODIESTER PHOSPHODIESTERASE DOMAIN-CONTAINING PROTEIN 4"/>
    <property type="match status" value="1"/>
</dbReference>
<evidence type="ECO:0000256" key="1">
    <source>
        <dbReference type="ARBA" id="ARBA00004141"/>
    </source>
</evidence>
<feature type="non-terminal residue" evidence="9">
    <location>
        <position position="174"/>
    </location>
</feature>
<sequence length="174" mass="20347">MSRDEELPLMEEQTKWCLKMEFTPDEVTVKTATTLISQQHQHRGKTLHQKKSLRLAESLMANASFSLKKNSDKPEWCMWAYPYLMAVFKSYCQLTSGADIEHCGYILGVLLIREGYEPYLYWCHKLAPENTMMSFEKAVENEAFGLETDVFLSIDEVPFLMHDHNLRRTTDIRE</sequence>
<evidence type="ECO:0000256" key="2">
    <source>
        <dbReference type="ARBA" id="ARBA00007277"/>
    </source>
</evidence>
<dbReference type="GO" id="GO:0016020">
    <property type="term" value="C:membrane"/>
    <property type="evidence" value="ECO:0007669"/>
    <property type="project" value="UniProtKB-SubCell"/>
</dbReference>
<dbReference type="InterPro" id="IPR017946">
    <property type="entry name" value="PLC-like_Pdiesterase_TIM-brl"/>
</dbReference>
<evidence type="ECO:0000256" key="5">
    <source>
        <dbReference type="ARBA" id="ARBA00022989"/>
    </source>
</evidence>
<dbReference type="InterPro" id="IPR030395">
    <property type="entry name" value="GP_PDE_dom"/>
</dbReference>
<organism evidence="9 10">
    <name type="scientific">Cnephaeus nilssonii</name>
    <name type="common">Northern bat</name>
    <name type="synonym">Eptesicus nilssonii</name>
    <dbReference type="NCBI Taxonomy" id="3371016"/>
    <lineage>
        <taxon>Eukaryota</taxon>
        <taxon>Metazoa</taxon>
        <taxon>Chordata</taxon>
        <taxon>Craniata</taxon>
        <taxon>Vertebrata</taxon>
        <taxon>Euteleostomi</taxon>
        <taxon>Mammalia</taxon>
        <taxon>Eutheria</taxon>
        <taxon>Laurasiatheria</taxon>
        <taxon>Chiroptera</taxon>
        <taxon>Yangochiroptera</taxon>
        <taxon>Vespertilionidae</taxon>
        <taxon>Cnephaeus</taxon>
    </lineage>
</organism>
<dbReference type="AlphaFoldDB" id="A0AA40HRL8"/>
<dbReference type="EMBL" id="JAULJE010000013">
    <property type="protein sequence ID" value="KAK1336144.1"/>
    <property type="molecule type" value="Genomic_DNA"/>
</dbReference>
<dbReference type="Proteomes" id="UP001177744">
    <property type="component" value="Unassembled WGS sequence"/>
</dbReference>
<evidence type="ECO:0000313" key="10">
    <source>
        <dbReference type="Proteomes" id="UP001177744"/>
    </source>
</evidence>
<comment type="similarity">
    <text evidence="2">Belongs to the glycerophosphoryl diester phosphodiesterase family.</text>
</comment>
<dbReference type="GO" id="GO:0006629">
    <property type="term" value="P:lipid metabolic process"/>
    <property type="evidence" value="ECO:0007669"/>
    <property type="project" value="InterPro"/>
</dbReference>
<dbReference type="PROSITE" id="PS51704">
    <property type="entry name" value="GP_PDE"/>
    <property type="match status" value="1"/>
</dbReference>
<dbReference type="GO" id="GO:0008889">
    <property type="term" value="F:glycerophosphodiester phosphodiesterase activity"/>
    <property type="evidence" value="ECO:0007669"/>
    <property type="project" value="TreeGrafter"/>
</dbReference>
<dbReference type="PANTHER" id="PTHR23344">
    <property type="entry name" value="GLYCEROPHOSPHORYL DIESTER PHOSPHODIESTERASE"/>
    <property type="match status" value="1"/>
</dbReference>
<proteinExistence type="inferred from homology"/>
<accession>A0AA40HRL8</accession>
<reference evidence="9" key="1">
    <citation type="submission" date="2023-06" db="EMBL/GenBank/DDBJ databases">
        <title>Reference genome for the Northern bat (Eptesicus nilssonii), a most northern bat species.</title>
        <authorList>
            <person name="Laine V.N."/>
            <person name="Pulliainen A.T."/>
            <person name="Lilley T.M."/>
        </authorList>
    </citation>
    <scope>NUCLEOTIDE SEQUENCE</scope>
    <source>
        <strain evidence="9">BLF_Eptnil</strain>
        <tissue evidence="9">Kidney</tissue>
    </source>
</reference>
<evidence type="ECO:0000259" key="8">
    <source>
        <dbReference type="PROSITE" id="PS51704"/>
    </source>
</evidence>
<name>A0AA40HRL8_CNENI</name>
<dbReference type="Pfam" id="PF03009">
    <property type="entry name" value="GDPD"/>
    <property type="match status" value="1"/>
</dbReference>
<protein>
    <recommendedName>
        <fullName evidence="8">GP-PDE domain-containing protein</fullName>
    </recommendedName>
</protein>
<evidence type="ECO:0000256" key="3">
    <source>
        <dbReference type="ARBA" id="ARBA00022692"/>
    </source>
</evidence>
<keyword evidence="10" id="KW-1185">Reference proteome</keyword>
<evidence type="ECO:0000256" key="4">
    <source>
        <dbReference type="ARBA" id="ARBA00022801"/>
    </source>
</evidence>
<evidence type="ECO:0000256" key="6">
    <source>
        <dbReference type="ARBA" id="ARBA00023136"/>
    </source>
</evidence>
<keyword evidence="7" id="KW-0325">Glycoprotein</keyword>
<keyword evidence="6" id="KW-0472">Membrane</keyword>
<comment type="caution">
    <text evidence="9">The sequence shown here is derived from an EMBL/GenBank/DDBJ whole genome shotgun (WGS) entry which is preliminary data.</text>
</comment>